<name>A0A0A9BKU5_ARUDO</name>
<reference evidence="2" key="1">
    <citation type="submission" date="2014-09" db="EMBL/GenBank/DDBJ databases">
        <authorList>
            <person name="Magalhaes I.L.F."/>
            <person name="Oliveira U."/>
            <person name="Santos F.R."/>
            <person name="Vidigal T.H.D.A."/>
            <person name="Brescovit A.D."/>
            <person name="Santos A.J."/>
        </authorList>
    </citation>
    <scope>NUCLEOTIDE SEQUENCE</scope>
    <source>
        <tissue evidence="2">Shoot tissue taken approximately 20 cm above the soil surface</tissue>
    </source>
</reference>
<sequence>MACSSSTSLLGARAVASVGWTAGETNGDADQRRLHPGRDLAI</sequence>
<feature type="region of interest" description="Disordered" evidence="1">
    <location>
        <begin position="21"/>
        <end position="42"/>
    </location>
</feature>
<evidence type="ECO:0000256" key="1">
    <source>
        <dbReference type="SAM" id="MobiDB-lite"/>
    </source>
</evidence>
<dbReference type="AlphaFoldDB" id="A0A0A9BKU5"/>
<dbReference type="EMBL" id="GBRH01237993">
    <property type="protein sequence ID" value="JAD59902.1"/>
    <property type="molecule type" value="Transcribed_RNA"/>
</dbReference>
<feature type="compositionally biased region" description="Basic and acidic residues" evidence="1">
    <location>
        <begin position="29"/>
        <end position="42"/>
    </location>
</feature>
<evidence type="ECO:0000313" key="2">
    <source>
        <dbReference type="EMBL" id="JAD59902.1"/>
    </source>
</evidence>
<reference evidence="2" key="2">
    <citation type="journal article" date="2015" name="Data Brief">
        <title>Shoot transcriptome of the giant reed, Arundo donax.</title>
        <authorList>
            <person name="Barrero R.A."/>
            <person name="Guerrero F.D."/>
            <person name="Moolhuijzen P."/>
            <person name="Goolsby J.A."/>
            <person name="Tidwell J."/>
            <person name="Bellgard S.E."/>
            <person name="Bellgard M.I."/>
        </authorList>
    </citation>
    <scope>NUCLEOTIDE SEQUENCE</scope>
    <source>
        <tissue evidence="2">Shoot tissue taken approximately 20 cm above the soil surface</tissue>
    </source>
</reference>
<protein>
    <submittedName>
        <fullName evidence="2">Uncharacterized protein</fullName>
    </submittedName>
</protein>
<proteinExistence type="predicted"/>
<accession>A0A0A9BKU5</accession>
<organism evidence="2">
    <name type="scientific">Arundo donax</name>
    <name type="common">Giant reed</name>
    <name type="synonym">Donax arundinaceus</name>
    <dbReference type="NCBI Taxonomy" id="35708"/>
    <lineage>
        <taxon>Eukaryota</taxon>
        <taxon>Viridiplantae</taxon>
        <taxon>Streptophyta</taxon>
        <taxon>Embryophyta</taxon>
        <taxon>Tracheophyta</taxon>
        <taxon>Spermatophyta</taxon>
        <taxon>Magnoliopsida</taxon>
        <taxon>Liliopsida</taxon>
        <taxon>Poales</taxon>
        <taxon>Poaceae</taxon>
        <taxon>PACMAD clade</taxon>
        <taxon>Arundinoideae</taxon>
        <taxon>Arundineae</taxon>
        <taxon>Arundo</taxon>
    </lineage>
</organism>